<dbReference type="EMBL" id="JACEIK010013133">
    <property type="protein sequence ID" value="MCE3216379.1"/>
    <property type="molecule type" value="Genomic_DNA"/>
</dbReference>
<accession>A0ABS8WTX9</accession>
<dbReference type="Proteomes" id="UP000823775">
    <property type="component" value="Unassembled WGS sequence"/>
</dbReference>
<evidence type="ECO:0000313" key="1">
    <source>
        <dbReference type="EMBL" id="MCE3216379.1"/>
    </source>
</evidence>
<keyword evidence="2" id="KW-1185">Reference proteome</keyword>
<gene>
    <name evidence="1" type="ORF">HAX54_006309</name>
</gene>
<feature type="non-terminal residue" evidence="1">
    <location>
        <position position="78"/>
    </location>
</feature>
<comment type="caution">
    <text evidence="1">The sequence shown here is derived from an EMBL/GenBank/DDBJ whole genome shotgun (WGS) entry which is preliminary data.</text>
</comment>
<protein>
    <submittedName>
        <fullName evidence="1">Uncharacterized protein</fullName>
    </submittedName>
</protein>
<sequence length="78" mass="8644">MGLKLPIVPDKTLCAALLYSSREGTRLHSYRLVSAICVQPALYSGEMGTHSKYQLLHTASSDFIAPEVETKNHHIVFT</sequence>
<proteinExistence type="predicted"/>
<organism evidence="1 2">
    <name type="scientific">Datura stramonium</name>
    <name type="common">Jimsonweed</name>
    <name type="synonym">Common thornapple</name>
    <dbReference type="NCBI Taxonomy" id="4076"/>
    <lineage>
        <taxon>Eukaryota</taxon>
        <taxon>Viridiplantae</taxon>
        <taxon>Streptophyta</taxon>
        <taxon>Embryophyta</taxon>
        <taxon>Tracheophyta</taxon>
        <taxon>Spermatophyta</taxon>
        <taxon>Magnoliopsida</taxon>
        <taxon>eudicotyledons</taxon>
        <taxon>Gunneridae</taxon>
        <taxon>Pentapetalae</taxon>
        <taxon>asterids</taxon>
        <taxon>lamiids</taxon>
        <taxon>Solanales</taxon>
        <taxon>Solanaceae</taxon>
        <taxon>Solanoideae</taxon>
        <taxon>Datureae</taxon>
        <taxon>Datura</taxon>
    </lineage>
</organism>
<name>A0ABS8WTX9_DATST</name>
<evidence type="ECO:0000313" key="2">
    <source>
        <dbReference type="Proteomes" id="UP000823775"/>
    </source>
</evidence>
<reference evidence="1 2" key="1">
    <citation type="journal article" date="2021" name="BMC Genomics">
        <title>Datura genome reveals duplications of psychoactive alkaloid biosynthetic genes and high mutation rate following tissue culture.</title>
        <authorList>
            <person name="Rajewski A."/>
            <person name="Carter-House D."/>
            <person name="Stajich J."/>
            <person name="Litt A."/>
        </authorList>
    </citation>
    <scope>NUCLEOTIDE SEQUENCE [LARGE SCALE GENOMIC DNA]</scope>
    <source>
        <strain evidence="1">AR-01</strain>
    </source>
</reference>